<dbReference type="EMBL" id="BJWK01000021">
    <property type="protein sequence ID" value="GEM12504.1"/>
    <property type="molecule type" value="Genomic_DNA"/>
</dbReference>
<gene>
    <name evidence="1" type="ORF">Rt10032_c21g6521</name>
</gene>
<organism evidence="1 2">
    <name type="scientific">Rhodotorula toruloides</name>
    <name type="common">Yeast</name>
    <name type="synonym">Rhodosporidium toruloides</name>
    <dbReference type="NCBI Taxonomy" id="5286"/>
    <lineage>
        <taxon>Eukaryota</taxon>
        <taxon>Fungi</taxon>
        <taxon>Dikarya</taxon>
        <taxon>Basidiomycota</taxon>
        <taxon>Pucciniomycotina</taxon>
        <taxon>Microbotryomycetes</taxon>
        <taxon>Sporidiobolales</taxon>
        <taxon>Sporidiobolaceae</taxon>
        <taxon>Rhodotorula</taxon>
    </lineage>
</organism>
<name>A0A511KSJ2_RHOTO</name>
<proteinExistence type="predicted"/>
<accession>A0A511KSJ2</accession>
<reference evidence="1 2" key="1">
    <citation type="submission" date="2019-07" db="EMBL/GenBank/DDBJ databases">
        <title>Rhodotorula toruloides NBRC10032 genome sequencing.</title>
        <authorList>
            <person name="Shida Y."/>
            <person name="Takaku H."/>
            <person name="Ogasawara W."/>
            <person name="Mori K."/>
        </authorList>
    </citation>
    <scope>NUCLEOTIDE SEQUENCE [LARGE SCALE GENOMIC DNA]</scope>
    <source>
        <strain evidence="1 2">NBRC10032</strain>
    </source>
</reference>
<dbReference type="AlphaFoldDB" id="A0A511KSJ2"/>
<sequence length="200" mass="22642">MVAMSALFEKIHQLSPHNRERVKDAFDDAALLLEFQAPYNEAALILRGNHIIETPRGAIPLFLMAAQAFHLATLGGEYLQIVQLSWSNTVVCTHLTFENFLNFSLFFGRAVKEVFEGWVAHGIPRFSIGSLMIHAIRTAIHHRLDTFLVAYPRGRVPQDVKALFEARRQSIDSWLNRHSTLTPNEMATFLGECNALDKVK</sequence>
<evidence type="ECO:0000313" key="2">
    <source>
        <dbReference type="Proteomes" id="UP000321518"/>
    </source>
</evidence>
<dbReference type="Proteomes" id="UP000321518">
    <property type="component" value="Unassembled WGS sequence"/>
</dbReference>
<dbReference type="OrthoDB" id="2519868at2759"/>
<protein>
    <submittedName>
        <fullName evidence="1">Uncharacterized protein</fullName>
    </submittedName>
</protein>
<evidence type="ECO:0000313" key="1">
    <source>
        <dbReference type="EMBL" id="GEM12504.1"/>
    </source>
</evidence>
<comment type="caution">
    <text evidence="1">The sequence shown here is derived from an EMBL/GenBank/DDBJ whole genome shotgun (WGS) entry which is preliminary data.</text>
</comment>